<accession>R8ZXW8</accession>
<dbReference type="RefSeq" id="WP_015683111.1">
    <property type="nucleotide sequence ID" value="NZ_AOGZ02000021.1"/>
</dbReference>
<dbReference type="Proteomes" id="UP000013984">
    <property type="component" value="Unassembled WGS sequence"/>
</dbReference>
<proteinExistence type="predicted"/>
<evidence type="ECO:0008006" key="3">
    <source>
        <dbReference type="Google" id="ProtNLM"/>
    </source>
</evidence>
<protein>
    <recommendedName>
        <fullName evidence="3">Lipoprotein</fullName>
    </recommendedName>
</protein>
<sequence length="266" mass="31055">MKKLILLIPLFFSIECATRSYRFQNPVNSESSKKKGIVVFSIYSVYPKDRNPKLNEFLPTDESFKLSFQDDLISFYDMKQKKEVEFAENIDGGIEDKEKIIYVKKRIRNVSNSIYESYFELELEEGQEYAISRILHGLLVIDKMEYYPYPLDPIQSFETLPLKVKPGEISFMGLYQIRIVNSDANNPFAKKRNKNDMNAMLFGREGFDEVVIGEMRLDNGYIEKASNGVKYNKLQSEITYLKDFILNQKNGYWKEVAQKKIANLSN</sequence>
<dbReference type="AlphaFoldDB" id="R8ZXW8"/>
<evidence type="ECO:0000313" key="1">
    <source>
        <dbReference type="EMBL" id="EOQ94773.1"/>
    </source>
</evidence>
<dbReference type="EMBL" id="AOGZ02000021">
    <property type="protein sequence ID" value="EOQ94773.1"/>
    <property type="molecule type" value="Genomic_DNA"/>
</dbReference>
<organism evidence="1 2">
    <name type="scientific">Leptospira wolbachii serovar Codice str. CDC</name>
    <dbReference type="NCBI Taxonomy" id="1218599"/>
    <lineage>
        <taxon>Bacteria</taxon>
        <taxon>Pseudomonadati</taxon>
        <taxon>Spirochaetota</taxon>
        <taxon>Spirochaetia</taxon>
        <taxon>Leptospirales</taxon>
        <taxon>Leptospiraceae</taxon>
        <taxon>Leptospira</taxon>
    </lineage>
</organism>
<name>R8ZXW8_9LEPT</name>
<dbReference type="OrthoDB" id="331353at2"/>
<reference evidence="1" key="1">
    <citation type="submission" date="2013-04" db="EMBL/GenBank/DDBJ databases">
        <authorList>
            <person name="Harkins D.M."/>
            <person name="Durkin A.S."/>
            <person name="Brinkac L.M."/>
            <person name="Haft D.H."/>
            <person name="Selengut J.D."/>
            <person name="Sanka R."/>
            <person name="DePew J."/>
            <person name="Purushe J."/>
            <person name="Galloway R.L."/>
            <person name="Vinetz J.M."/>
            <person name="Sutton G.G."/>
            <person name="Nierman W.C."/>
            <person name="Fouts D.E."/>
        </authorList>
    </citation>
    <scope>NUCLEOTIDE SEQUENCE [LARGE SCALE GENOMIC DNA]</scope>
    <source>
        <strain evidence="1">CDC</strain>
    </source>
</reference>
<keyword evidence="2" id="KW-1185">Reference proteome</keyword>
<evidence type="ECO:0000313" key="2">
    <source>
        <dbReference type="Proteomes" id="UP000013984"/>
    </source>
</evidence>
<comment type="caution">
    <text evidence="1">The sequence shown here is derived from an EMBL/GenBank/DDBJ whole genome shotgun (WGS) entry which is preliminary data.</text>
</comment>
<gene>
    <name evidence="1" type="ORF">LEP1GSC195_3955</name>
</gene>